<keyword evidence="3" id="KW-1185">Reference proteome</keyword>
<accession>A0ABT5HVT1</accession>
<keyword evidence="1" id="KW-0472">Membrane</keyword>
<keyword evidence="1" id="KW-0812">Transmembrane</keyword>
<feature type="transmembrane region" description="Helical" evidence="1">
    <location>
        <begin position="76"/>
        <end position="97"/>
    </location>
</feature>
<sequence>MLETTKPDLWRKTWRLFLWGGAGALLLLPLIAMQFTTEVAWTGSDFVLFGTMLLCALGAFELAVRLSGNWAYRAAAGLAILTGFGLVWVSLAVGIIGAEDNPANLIFAAVLLVGLIGTLIVRFRASGLVWVLMAMALVQGVGAVIALSDGYPAAILTAMFGVSWLVSAALFHKAANAS</sequence>
<evidence type="ECO:0008006" key="4">
    <source>
        <dbReference type="Google" id="ProtNLM"/>
    </source>
</evidence>
<proteinExistence type="predicted"/>
<comment type="caution">
    <text evidence="2">The sequence shown here is derived from an EMBL/GenBank/DDBJ whole genome shotgun (WGS) entry which is preliminary data.</text>
</comment>
<dbReference type="RefSeq" id="WP_272748645.1">
    <property type="nucleotide sequence ID" value="NZ_JAQQKX010000010.1"/>
</dbReference>
<name>A0ABT5HVT1_9CAUL</name>
<reference evidence="2 3" key="1">
    <citation type="submission" date="2023-01" db="EMBL/GenBank/DDBJ databases">
        <title>Novel species of the genus Asticcacaulis isolated from rivers.</title>
        <authorList>
            <person name="Lu H."/>
        </authorList>
    </citation>
    <scope>NUCLEOTIDE SEQUENCE [LARGE SCALE GENOMIC DNA]</scope>
    <source>
        <strain evidence="2 3">BYS171W</strain>
    </source>
</reference>
<feature type="transmembrane region" description="Helical" evidence="1">
    <location>
        <begin position="103"/>
        <end position="121"/>
    </location>
</feature>
<feature type="transmembrane region" description="Helical" evidence="1">
    <location>
        <begin position="16"/>
        <end position="34"/>
    </location>
</feature>
<feature type="transmembrane region" description="Helical" evidence="1">
    <location>
        <begin position="46"/>
        <end position="64"/>
    </location>
</feature>
<protein>
    <recommendedName>
        <fullName evidence="4">HdeD family acid-resistance protein</fullName>
    </recommendedName>
</protein>
<feature type="transmembrane region" description="Helical" evidence="1">
    <location>
        <begin position="128"/>
        <end position="147"/>
    </location>
</feature>
<gene>
    <name evidence="2" type="ORF">PQU92_12945</name>
</gene>
<organism evidence="2 3">
    <name type="scientific">Asticcacaulis aquaticus</name>
    <dbReference type="NCBI Taxonomy" id="2984212"/>
    <lineage>
        <taxon>Bacteria</taxon>
        <taxon>Pseudomonadati</taxon>
        <taxon>Pseudomonadota</taxon>
        <taxon>Alphaproteobacteria</taxon>
        <taxon>Caulobacterales</taxon>
        <taxon>Caulobacteraceae</taxon>
        <taxon>Asticcacaulis</taxon>
    </lineage>
</organism>
<dbReference type="EMBL" id="JAQQKX010000010">
    <property type="protein sequence ID" value="MDC7684191.1"/>
    <property type="molecule type" value="Genomic_DNA"/>
</dbReference>
<dbReference type="Proteomes" id="UP001214854">
    <property type="component" value="Unassembled WGS sequence"/>
</dbReference>
<keyword evidence="1" id="KW-1133">Transmembrane helix</keyword>
<feature type="transmembrane region" description="Helical" evidence="1">
    <location>
        <begin position="153"/>
        <end position="171"/>
    </location>
</feature>
<evidence type="ECO:0000313" key="2">
    <source>
        <dbReference type="EMBL" id="MDC7684191.1"/>
    </source>
</evidence>
<evidence type="ECO:0000313" key="3">
    <source>
        <dbReference type="Proteomes" id="UP001214854"/>
    </source>
</evidence>
<evidence type="ECO:0000256" key="1">
    <source>
        <dbReference type="SAM" id="Phobius"/>
    </source>
</evidence>